<sequence length="151" mass="16891">GNKAVKVRNRVQRTSYKASEKLTVIQEAEKIGVLAAARHFGIDQSMISQWICNKEKYINTSASNRRIGARRVSFYPAAEKELVKWLNDLHQTGIAVTAAAIKMQMVNILSTTCANKYPDAAKQFLNDNDDLIEIVEEDSLSAEELDITTMT</sequence>
<protein>
    <submittedName>
        <fullName evidence="1">9440_t:CDS:1</fullName>
    </submittedName>
</protein>
<gene>
    <name evidence="1" type="ORF">RFULGI_LOCUS1592</name>
</gene>
<reference evidence="1" key="1">
    <citation type="submission" date="2021-06" db="EMBL/GenBank/DDBJ databases">
        <authorList>
            <person name="Kallberg Y."/>
            <person name="Tangrot J."/>
            <person name="Rosling A."/>
        </authorList>
    </citation>
    <scope>NUCLEOTIDE SEQUENCE</scope>
    <source>
        <strain evidence="1">IN212</strain>
    </source>
</reference>
<accession>A0A9N8WC67</accession>
<dbReference type="OrthoDB" id="2436522at2759"/>
<evidence type="ECO:0000313" key="2">
    <source>
        <dbReference type="Proteomes" id="UP000789396"/>
    </source>
</evidence>
<dbReference type="AlphaFoldDB" id="A0A9N8WC67"/>
<evidence type="ECO:0000313" key="1">
    <source>
        <dbReference type="EMBL" id="CAG8482288.1"/>
    </source>
</evidence>
<name>A0A9N8WC67_9GLOM</name>
<dbReference type="EMBL" id="CAJVPZ010001019">
    <property type="protein sequence ID" value="CAG8482288.1"/>
    <property type="molecule type" value="Genomic_DNA"/>
</dbReference>
<comment type="caution">
    <text evidence="1">The sequence shown here is derived from an EMBL/GenBank/DDBJ whole genome shotgun (WGS) entry which is preliminary data.</text>
</comment>
<feature type="non-terminal residue" evidence="1">
    <location>
        <position position="151"/>
    </location>
</feature>
<dbReference type="Proteomes" id="UP000789396">
    <property type="component" value="Unassembled WGS sequence"/>
</dbReference>
<organism evidence="1 2">
    <name type="scientific">Racocetra fulgida</name>
    <dbReference type="NCBI Taxonomy" id="60492"/>
    <lineage>
        <taxon>Eukaryota</taxon>
        <taxon>Fungi</taxon>
        <taxon>Fungi incertae sedis</taxon>
        <taxon>Mucoromycota</taxon>
        <taxon>Glomeromycotina</taxon>
        <taxon>Glomeromycetes</taxon>
        <taxon>Diversisporales</taxon>
        <taxon>Gigasporaceae</taxon>
        <taxon>Racocetra</taxon>
    </lineage>
</organism>
<dbReference type="Gene3D" id="1.10.10.60">
    <property type="entry name" value="Homeodomain-like"/>
    <property type="match status" value="1"/>
</dbReference>
<proteinExistence type="predicted"/>
<keyword evidence="2" id="KW-1185">Reference proteome</keyword>